<reference evidence="3" key="1">
    <citation type="journal article" date="2019" name="Int. J. Syst. Evol. Microbiol.">
        <title>The Global Catalogue of Microorganisms (GCM) 10K type strain sequencing project: providing services to taxonomists for standard genome sequencing and annotation.</title>
        <authorList>
            <consortium name="The Broad Institute Genomics Platform"/>
            <consortium name="The Broad Institute Genome Sequencing Center for Infectious Disease"/>
            <person name="Wu L."/>
            <person name="Ma J."/>
        </authorList>
    </citation>
    <scope>NUCLEOTIDE SEQUENCE [LARGE SCALE GENOMIC DNA]</scope>
    <source>
        <strain evidence="3">CGMCC 1.12471</strain>
    </source>
</reference>
<comment type="caution">
    <text evidence="2">The sequence shown here is derived from an EMBL/GenBank/DDBJ whole genome shotgun (WGS) entry which is preliminary data.</text>
</comment>
<dbReference type="EMBL" id="JBHUEA010000033">
    <property type="protein sequence ID" value="MFD1722942.1"/>
    <property type="molecule type" value="Genomic_DNA"/>
</dbReference>
<dbReference type="RefSeq" id="WP_377936487.1">
    <property type="nucleotide sequence ID" value="NZ_JBHUEA010000033.1"/>
</dbReference>
<keyword evidence="1" id="KW-0472">Membrane</keyword>
<keyword evidence="3" id="KW-1185">Reference proteome</keyword>
<keyword evidence="1" id="KW-1133">Transmembrane helix</keyword>
<evidence type="ECO:0000313" key="2">
    <source>
        <dbReference type="EMBL" id="MFD1722942.1"/>
    </source>
</evidence>
<proteinExistence type="predicted"/>
<evidence type="ECO:0000256" key="1">
    <source>
        <dbReference type="SAM" id="Phobius"/>
    </source>
</evidence>
<sequence>MGGPNGYAADAAPALTRLLIGTALSVLGLGLLLSALVIVGVGWYLRDNGTR</sequence>
<name>A0ABW4LI38_9MICO</name>
<gene>
    <name evidence="2" type="ORF">ACFSBI_15430</name>
</gene>
<dbReference type="Proteomes" id="UP001597347">
    <property type="component" value="Unassembled WGS sequence"/>
</dbReference>
<evidence type="ECO:0000313" key="3">
    <source>
        <dbReference type="Proteomes" id="UP001597347"/>
    </source>
</evidence>
<protein>
    <submittedName>
        <fullName evidence="2">Uncharacterized protein</fullName>
    </submittedName>
</protein>
<keyword evidence="1" id="KW-0812">Transmembrane</keyword>
<accession>A0ABW4LI38</accession>
<feature type="transmembrane region" description="Helical" evidence="1">
    <location>
        <begin position="20"/>
        <end position="45"/>
    </location>
</feature>
<organism evidence="2 3">
    <name type="scientific">Amnibacterium endophyticum</name>
    <dbReference type="NCBI Taxonomy" id="2109337"/>
    <lineage>
        <taxon>Bacteria</taxon>
        <taxon>Bacillati</taxon>
        <taxon>Actinomycetota</taxon>
        <taxon>Actinomycetes</taxon>
        <taxon>Micrococcales</taxon>
        <taxon>Microbacteriaceae</taxon>
        <taxon>Amnibacterium</taxon>
    </lineage>
</organism>